<feature type="compositionally biased region" description="Basic and acidic residues" evidence="1">
    <location>
        <begin position="35"/>
        <end position="45"/>
    </location>
</feature>
<dbReference type="Gramene" id="GBG85456">
    <property type="protein sequence ID" value="GBG85456"/>
    <property type="gene ID" value="CBR_g40098"/>
</dbReference>
<reference evidence="2 3" key="1">
    <citation type="journal article" date="2018" name="Cell">
        <title>The Chara Genome: Secondary Complexity and Implications for Plant Terrestrialization.</title>
        <authorList>
            <person name="Nishiyama T."/>
            <person name="Sakayama H."/>
            <person name="Vries J.D."/>
            <person name="Buschmann H."/>
            <person name="Saint-Marcoux D."/>
            <person name="Ullrich K.K."/>
            <person name="Haas F.B."/>
            <person name="Vanderstraeten L."/>
            <person name="Becker D."/>
            <person name="Lang D."/>
            <person name="Vosolsobe S."/>
            <person name="Rombauts S."/>
            <person name="Wilhelmsson P.K.I."/>
            <person name="Janitza P."/>
            <person name="Kern R."/>
            <person name="Heyl A."/>
            <person name="Rumpler F."/>
            <person name="Villalobos L.I.A.C."/>
            <person name="Clay J.M."/>
            <person name="Skokan R."/>
            <person name="Toyoda A."/>
            <person name="Suzuki Y."/>
            <person name="Kagoshima H."/>
            <person name="Schijlen E."/>
            <person name="Tajeshwar N."/>
            <person name="Catarino B."/>
            <person name="Hetherington A.J."/>
            <person name="Saltykova A."/>
            <person name="Bonnot C."/>
            <person name="Breuninger H."/>
            <person name="Symeonidi A."/>
            <person name="Radhakrishnan G.V."/>
            <person name="Van Nieuwerburgh F."/>
            <person name="Deforce D."/>
            <person name="Chang C."/>
            <person name="Karol K.G."/>
            <person name="Hedrich R."/>
            <person name="Ulvskov P."/>
            <person name="Glockner G."/>
            <person name="Delwiche C.F."/>
            <person name="Petrasek J."/>
            <person name="Van de Peer Y."/>
            <person name="Friml J."/>
            <person name="Beilby M."/>
            <person name="Dolan L."/>
            <person name="Kohara Y."/>
            <person name="Sugano S."/>
            <person name="Fujiyama A."/>
            <person name="Delaux P.-M."/>
            <person name="Quint M."/>
            <person name="TheiBen G."/>
            <person name="Hagemann M."/>
            <person name="Harholt J."/>
            <person name="Dunand C."/>
            <person name="Zachgo S."/>
            <person name="Langdale J."/>
            <person name="Maumus F."/>
            <person name="Straeten D.V.D."/>
            <person name="Gould S.B."/>
            <person name="Rensing S.A."/>
        </authorList>
    </citation>
    <scope>NUCLEOTIDE SEQUENCE [LARGE SCALE GENOMIC DNA]</scope>
    <source>
        <strain evidence="2 3">S276</strain>
    </source>
</reference>
<name>A0A388LT08_CHABU</name>
<accession>A0A388LT08</accession>
<feature type="compositionally biased region" description="Basic and acidic residues" evidence="1">
    <location>
        <begin position="70"/>
        <end position="82"/>
    </location>
</feature>
<dbReference type="Proteomes" id="UP000265515">
    <property type="component" value="Unassembled WGS sequence"/>
</dbReference>
<evidence type="ECO:0000313" key="3">
    <source>
        <dbReference type="Proteomes" id="UP000265515"/>
    </source>
</evidence>
<sequence length="124" mass="13930">MQGQEGESASRLVENLEVGSVQRAGNDSSSYGRSEGGERGDERTLLHMSVATDSTTGGSVRFPLQRPHLKKLEKVREDESRGSDGGSQMWQVYVVAGYIAFQFVKRWWMGRSEDRQQPPPSQRR</sequence>
<dbReference type="AlphaFoldDB" id="A0A388LT08"/>
<proteinExistence type="predicted"/>
<evidence type="ECO:0000313" key="2">
    <source>
        <dbReference type="EMBL" id="GBG85456.1"/>
    </source>
</evidence>
<protein>
    <submittedName>
        <fullName evidence="2">Uncharacterized protein</fullName>
    </submittedName>
</protein>
<keyword evidence="3" id="KW-1185">Reference proteome</keyword>
<gene>
    <name evidence="2" type="ORF">CBR_g40098</name>
</gene>
<feature type="region of interest" description="Disordered" evidence="1">
    <location>
        <begin position="1"/>
        <end position="86"/>
    </location>
</feature>
<evidence type="ECO:0000256" key="1">
    <source>
        <dbReference type="SAM" id="MobiDB-lite"/>
    </source>
</evidence>
<dbReference type="EMBL" id="BFEA01000519">
    <property type="protein sequence ID" value="GBG85456.1"/>
    <property type="molecule type" value="Genomic_DNA"/>
</dbReference>
<comment type="caution">
    <text evidence="2">The sequence shown here is derived from an EMBL/GenBank/DDBJ whole genome shotgun (WGS) entry which is preliminary data.</text>
</comment>
<organism evidence="2 3">
    <name type="scientific">Chara braunii</name>
    <name type="common">Braun's stonewort</name>
    <dbReference type="NCBI Taxonomy" id="69332"/>
    <lineage>
        <taxon>Eukaryota</taxon>
        <taxon>Viridiplantae</taxon>
        <taxon>Streptophyta</taxon>
        <taxon>Charophyceae</taxon>
        <taxon>Charales</taxon>
        <taxon>Characeae</taxon>
        <taxon>Chara</taxon>
    </lineage>
</organism>